<dbReference type="EMBL" id="LBWP01000004">
    <property type="protein sequence ID" value="KKR11685.1"/>
    <property type="molecule type" value="Genomic_DNA"/>
</dbReference>
<reference evidence="2 3" key="1">
    <citation type="journal article" date="2015" name="Nature">
        <title>rRNA introns, odd ribosomes, and small enigmatic genomes across a large radiation of phyla.</title>
        <authorList>
            <person name="Brown C.T."/>
            <person name="Hug L.A."/>
            <person name="Thomas B.C."/>
            <person name="Sharon I."/>
            <person name="Castelle C.J."/>
            <person name="Singh A."/>
            <person name="Wilkins M.J."/>
            <person name="Williams K.H."/>
            <person name="Banfield J.F."/>
        </authorList>
    </citation>
    <scope>NUCLEOTIDE SEQUENCE [LARGE SCALE GENOMIC DNA]</scope>
</reference>
<evidence type="ECO:0008006" key="4">
    <source>
        <dbReference type="Google" id="ProtNLM"/>
    </source>
</evidence>
<dbReference type="AlphaFoldDB" id="A0A0G0QMU2"/>
<keyword evidence="1" id="KW-0812">Transmembrane</keyword>
<evidence type="ECO:0000313" key="2">
    <source>
        <dbReference type="EMBL" id="KKR11685.1"/>
    </source>
</evidence>
<name>A0A0G0QMU2_9BACT</name>
<organism evidence="2 3">
    <name type="scientific">Candidatus Woesebacteria bacterium GW2011_GWA1_39_21</name>
    <dbReference type="NCBI Taxonomy" id="1618550"/>
    <lineage>
        <taxon>Bacteria</taxon>
        <taxon>Candidatus Woeseibacteriota</taxon>
    </lineage>
</organism>
<feature type="transmembrane region" description="Helical" evidence="1">
    <location>
        <begin position="29"/>
        <end position="53"/>
    </location>
</feature>
<comment type="caution">
    <text evidence="2">The sequence shown here is derived from an EMBL/GenBank/DDBJ whole genome shotgun (WGS) entry which is preliminary data.</text>
</comment>
<dbReference type="InterPro" id="IPR007813">
    <property type="entry name" value="PilN"/>
</dbReference>
<protein>
    <recommendedName>
        <fullName evidence="4">Fimbrial assembly family protein</fullName>
    </recommendedName>
</protein>
<sequence length="187" mass="21081">MPAAKKKSKSKLINLVPEEGFASTTSGRILLWTLSTFRVILIITELVVIGAFISRFWLDAKNTDLTEQVNEVKNTIVSLEPFEENFKDVQNRLQIFDSYIQNKDKINSSLKTVVSYKPQGVSFQEINAGLDQISINATAVSEIQIQQYYVNLKASNKFENIRLSNISINKENSSLNFALTADVKTEI</sequence>
<proteinExistence type="predicted"/>
<dbReference type="Proteomes" id="UP000034246">
    <property type="component" value="Unassembled WGS sequence"/>
</dbReference>
<evidence type="ECO:0000313" key="3">
    <source>
        <dbReference type="Proteomes" id="UP000034246"/>
    </source>
</evidence>
<dbReference type="Pfam" id="PF05137">
    <property type="entry name" value="PilN"/>
    <property type="match status" value="1"/>
</dbReference>
<gene>
    <name evidence="2" type="ORF">UT39_C0004G0044</name>
</gene>
<accession>A0A0G0QMU2</accession>
<keyword evidence="1" id="KW-1133">Transmembrane helix</keyword>
<dbReference type="STRING" id="1618550.UT39_C0004G0044"/>
<keyword evidence="1" id="KW-0472">Membrane</keyword>
<evidence type="ECO:0000256" key="1">
    <source>
        <dbReference type="SAM" id="Phobius"/>
    </source>
</evidence>